<comment type="cofactor">
    <cofactor evidence="10">
        <name>Mg(2+)</name>
        <dbReference type="ChEBI" id="CHEBI:18420"/>
    </cofactor>
    <text evidence="10">Requires a divalent cation, most likely magnesium in vivo, as an electrophilic catalyst to aid phosphoryl group transfer. It is the chelate of the metal and the nucleotide that is the actual substrate.</text>
</comment>
<dbReference type="Proteomes" id="UP000184164">
    <property type="component" value="Unassembled WGS sequence"/>
</dbReference>
<evidence type="ECO:0000256" key="4">
    <source>
        <dbReference type="ARBA" id="ARBA00022741"/>
    </source>
</evidence>
<evidence type="ECO:0000256" key="5">
    <source>
        <dbReference type="ARBA" id="ARBA00022777"/>
    </source>
</evidence>
<comment type="function">
    <text evidence="10">Catalyzes the phosphorylation of ribose at O-5 in a reaction requiring ATP and magnesium. The resulting D-ribose-5-phosphate can then be used either for sythesis of nucleotides, histidine, and tryptophan, or as a component of the pentose phosphate pathway.</text>
</comment>
<dbReference type="UniPathway" id="UPA00916">
    <property type="reaction ID" value="UER00889"/>
</dbReference>
<dbReference type="InterPro" id="IPR011611">
    <property type="entry name" value="PfkB_dom"/>
</dbReference>
<comment type="subcellular location">
    <subcellularLocation>
        <location evidence="10">Cytoplasm</location>
    </subcellularLocation>
</comment>
<feature type="binding site" evidence="10">
    <location>
        <position position="248"/>
    </location>
    <ligand>
        <name>K(+)</name>
        <dbReference type="ChEBI" id="CHEBI:29103"/>
    </ligand>
</feature>
<keyword evidence="2 10" id="KW-0808">Transferase</keyword>
<dbReference type="PRINTS" id="PR00990">
    <property type="entry name" value="RIBOKINASE"/>
</dbReference>
<dbReference type="FunFam" id="3.40.1190.20:FF:000012">
    <property type="entry name" value="Ribokinase"/>
    <property type="match status" value="1"/>
</dbReference>
<evidence type="ECO:0000256" key="2">
    <source>
        <dbReference type="ARBA" id="ARBA00022679"/>
    </source>
</evidence>
<dbReference type="NCBIfam" id="NF008353">
    <property type="entry name" value="PRK11142.1"/>
    <property type="match status" value="1"/>
</dbReference>
<dbReference type="InterPro" id="IPR011877">
    <property type="entry name" value="Ribokinase"/>
</dbReference>
<organism evidence="13 14">
    <name type="scientific">Mariniphaga anaerophila</name>
    <dbReference type="NCBI Taxonomy" id="1484053"/>
    <lineage>
        <taxon>Bacteria</taxon>
        <taxon>Pseudomonadati</taxon>
        <taxon>Bacteroidota</taxon>
        <taxon>Bacteroidia</taxon>
        <taxon>Marinilabiliales</taxon>
        <taxon>Prolixibacteraceae</taxon>
        <taxon>Mariniphaga</taxon>
    </lineage>
</organism>
<feature type="binding site" evidence="10">
    <location>
        <position position="254"/>
    </location>
    <ligand>
        <name>substrate</name>
    </ligand>
</feature>
<sequence length="304" mass="32026">MKKPKIVIVGSSNTDMVIKVPRIPIPGETIIGKNFMMIPGGKGANQAVAAARAGADVTFITCVADDAFGRQAIENYRKEGINTSYIKVVKGEHSGIALIAVANDGENSIAVAPGANNLLLPEDIEQFEDAFSEAQLILAQLEIPIQTVLSVAEIASAKNIPFVLNPAPAMPVPVDLLKKVTLITPNESEAGILTAQENLTGNNIQKMAGSLREMGAKTVLVTLGEKGVYLKNEKHQGMLVGYPAKAVDTTAAGDIFNGTLVLALADGKEIKEAIDFAQRAAAISVTRIGAQPSAPTRQEIDCFI</sequence>
<dbReference type="PANTHER" id="PTHR10584:SF166">
    <property type="entry name" value="RIBOKINASE"/>
    <property type="match status" value="1"/>
</dbReference>
<keyword evidence="3 10" id="KW-0479">Metal-binding</keyword>
<gene>
    <name evidence="10" type="primary">rbsK</name>
    <name evidence="13" type="ORF">SAMN05444274_1123</name>
</gene>
<dbReference type="Gene3D" id="3.40.1190.20">
    <property type="match status" value="1"/>
</dbReference>
<evidence type="ECO:0000256" key="1">
    <source>
        <dbReference type="ARBA" id="ARBA00022490"/>
    </source>
</evidence>
<dbReference type="HAMAP" id="MF_01987">
    <property type="entry name" value="Ribokinase"/>
    <property type="match status" value="1"/>
</dbReference>
<dbReference type="GO" id="GO:0004747">
    <property type="term" value="F:ribokinase activity"/>
    <property type="evidence" value="ECO:0007669"/>
    <property type="project" value="UniProtKB-UniRule"/>
</dbReference>
<evidence type="ECO:0000256" key="11">
    <source>
        <dbReference type="NCBIfam" id="TIGR02152"/>
    </source>
</evidence>
<dbReference type="OrthoDB" id="9775849at2"/>
<evidence type="ECO:0000256" key="3">
    <source>
        <dbReference type="ARBA" id="ARBA00022723"/>
    </source>
</evidence>
<dbReference type="EMBL" id="FQUM01000012">
    <property type="protein sequence ID" value="SHF89303.1"/>
    <property type="molecule type" value="Genomic_DNA"/>
</dbReference>
<keyword evidence="8 10" id="KW-0630">Potassium</keyword>
<comment type="similarity">
    <text evidence="10">Belongs to the carbohydrate kinase PfkB family. Ribokinase subfamily.</text>
</comment>
<name>A0A1M5FCJ1_9BACT</name>
<feature type="binding site" evidence="10">
    <location>
        <begin position="222"/>
        <end position="227"/>
    </location>
    <ligand>
        <name>ATP</name>
        <dbReference type="ChEBI" id="CHEBI:30616"/>
    </ligand>
</feature>
<evidence type="ECO:0000259" key="12">
    <source>
        <dbReference type="Pfam" id="PF00294"/>
    </source>
</evidence>
<evidence type="ECO:0000256" key="7">
    <source>
        <dbReference type="ARBA" id="ARBA00022842"/>
    </source>
</evidence>
<feature type="binding site" evidence="10">
    <location>
        <begin position="41"/>
        <end position="45"/>
    </location>
    <ligand>
        <name>substrate</name>
    </ligand>
</feature>
<feature type="binding site" evidence="10">
    <location>
        <position position="142"/>
    </location>
    <ligand>
        <name>substrate</name>
    </ligand>
</feature>
<comment type="subunit">
    <text evidence="10">Homodimer.</text>
</comment>
<keyword evidence="6 10" id="KW-0067">ATP-binding</keyword>
<dbReference type="GO" id="GO:0046872">
    <property type="term" value="F:metal ion binding"/>
    <property type="evidence" value="ECO:0007669"/>
    <property type="project" value="UniProtKB-KW"/>
</dbReference>
<keyword evidence="4 10" id="KW-0547">Nucleotide-binding</keyword>
<evidence type="ECO:0000256" key="8">
    <source>
        <dbReference type="ARBA" id="ARBA00022958"/>
    </source>
</evidence>
<feature type="binding site" evidence="10">
    <location>
        <position position="250"/>
    </location>
    <ligand>
        <name>K(+)</name>
        <dbReference type="ChEBI" id="CHEBI:29103"/>
    </ligand>
</feature>
<evidence type="ECO:0000256" key="9">
    <source>
        <dbReference type="ARBA" id="ARBA00023277"/>
    </source>
</evidence>
<feature type="binding site" evidence="10">
    <location>
        <position position="287"/>
    </location>
    <ligand>
        <name>K(+)</name>
        <dbReference type="ChEBI" id="CHEBI:29103"/>
    </ligand>
</feature>
<dbReference type="GO" id="GO:0005829">
    <property type="term" value="C:cytosol"/>
    <property type="evidence" value="ECO:0007669"/>
    <property type="project" value="TreeGrafter"/>
</dbReference>
<comment type="activity regulation">
    <text evidence="10">Activated by a monovalent cation that binds near, but not in, the active site. The most likely occupant of the site in vivo is potassium. Ion binding induces a conformational change that may alter substrate affinity.</text>
</comment>
<dbReference type="InterPro" id="IPR029056">
    <property type="entry name" value="Ribokinase-like"/>
</dbReference>
<keyword evidence="9 10" id="KW-0119">Carbohydrate metabolism</keyword>
<comment type="caution">
    <text evidence="10">Lacks conserved residue(s) required for the propagation of feature annotation.</text>
</comment>
<dbReference type="AlphaFoldDB" id="A0A1M5FCJ1"/>
<keyword evidence="1 10" id="KW-0963">Cytoplasm</keyword>
<dbReference type="InterPro" id="IPR002139">
    <property type="entry name" value="Ribo/fructo_kinase"/>
</dbReference>
<evidence type="ECO:0000256" key="6">
    <source>
        <dbReference type="ARBA" id="ARBA00022840"/>
    </source>
</evidence>
<evidence type="ECO:0000313" key="14">
    <source>
        <dbReference type="Proteomes" id="UP000184164"/>
    </source>
</evidence>
<accession>A0A1M5FCJ1</accession>
<dbReference type="NCBIfam" id="TIGR02152">
    <property type="entry name" value="D_ribokin_bact"/>
    <property type="match status" value="1"/>
</dbReference>
<evidence type="ECO:0000313" key="13">
    <source>
        <dbReference type="EMBL" id="SHF89303.1"/>
    </source>
</evidence>
<feature type="binding site" evidence="10">
    <location>
        <begin position="13"/>
        <end position="15"/>
    </location>
    <ligand>
        <name>substrate</name>
    </ligand>
</feature>
<feature type="binding site" evidence="10">
    <location>
        <position position="186"/>
    </location>
    <ligand>
        <name>ATP</name>
        <dbReference type="ChEBI" id="CHEBI:30616"/>
    </ligand>
</feature>
<feature type="binding site" evidence="10">
    <location>
        <position position="284"/>
    </location>
    <ligand>
        <name>K(+)</name>
        <dbReference type="ChEBI" id="CHEBI:29103"/>
    </ligand>
</feature>
<feature type="binding site" evidence="10">
    <location>
        <position position="289"/>
    </location>
    <ligand>
        <name>K(+)</name>
        <dbReference type="ChEBI" id="CHEBI:29103"/>
    </ligand>
</feature>
<dbReference type="PANTHER" id="PTHR10584">
    <property type="entry name" value="SUGAR KINASE"/>
    <property type="match status" value="1"/>
</dbReference>
<dbReference type="RefSeq" id="WP_073003268.1">
    <property type="nucleotide sequence ID" value="NZ_FQUM01000012.1"/>
</dbReference>
<feature type="binding site" evidence="10">
    <location>
        <begin position="253"/>
        <end position="254"/>
    </location>
    <ligand>
        <name>ATP</name>
        <dbReference type="ChEBI" id="CHEBI:30616"/>
    </ligand>
</feature>
<feature type="binding site" evidence="10">
    <location>
        <position position="293"/>
    </location>
    <ligand>
        <name>K(+)</name>
        <dbReference type="ChEBI" id="CHEBI:29103"/>
    </ligand>
</feature>
<keyword evidence="14" id="KW-1185">Reference proteome</keyword>
<proteinExistence type="inferred from homology"/>
<dbReference type="GO" id="GO:0019303">
    <property type="term" value="P:D-ribose catabolic process"/>
    <property type="evidence" value="ECO:0007669"/>
    <property type="project" value="UniProtKB-UniRule"/>
</dbReference>
<keyword evidence="5 10" id="KW-0418">Kinase</keyword>
<keyword evidence="7 10" id="KW-0460">Magnesium</keyword>
<comment type="pathway">
    <text evidence="10">Carbohydrate metabolism; D-ribose degradation; D-ribose 5-phosphate from beta-D-ribopyranose: step 2/2.</text>
</comment>
<feature type="active site" description="Proton acceptor" evidence="10">
    <location>
        <position position="254"/>
    </location>
</feature>
<dbReference type="GO" id="GO:0005524">
    <property type="term" value="F:ATP binding"/>
    <property type="evidence" value="ECO:0007669"/>
    <property type="project" value="UniProtKB-UniRule"/>
</dbReference>
<dbReference type="Pfam" id="PF00294">
    <property type="entry name" value="PfkB"/>
    <property type="match status" value="1"/>
</dbReference>
<dbReference type="SUPFAM" id="SSF53613">
    <property type="entry name" value="Ribokinase-like"/>
    <property type="match status" value="1"/>
</dbReference>
<dbReference type="STRING" id="1484053.SAMN05444274_1123"/>
<protein>
    <recommendedName>
        <fullName evidence="10 11">Ribokinase</fullName>
        <shortName evidence="10">RK</shortName>
        <ecNumber evidence="10 11">2.7.1.15</ecNumber>
    </recommendedName>
</protein>
<dbReference type="CDD" id="cd01174">
    <property type="entry name" value="ribokinase"/>
    <property type="match status" value="1"/>
</dbReference>
<comment type="catalytic activity">
    <reaction evidence="10">
        <text>D-ribose + ATP = D-ribose 5-phosphate + ADP + H(+)</text>
        <dbReference type="Rhea" id="RHEA:13697"/>
        <dbReference type="ChEBI" id="CHEBI:15378"/>
        <dbReference type="ChEBI" id="CHEBI:30616"/>
        <dbReference type="ChEBI" id="CHEBI:47013"/>
        <dbReference type="ChEBI" id="CHEBI:78346"/>
        <dbReference type="ChEBI" id="CHEBI:456216"/>
        <dbReference type="EC" id="2.7.1.15"/>
    </reaction>
</comment>
<feature type="domain" description="Carbohydrate kinase PfkB" evidence="12">
    <location>
        <begin position="4"/>
        <end position="297"/>
    </location>
</feature>
<dbReference type="EC" id="2.7.1.15" evidence="10 11"/>
<evidence type="ECO:0000256" key="10">
    <source>
        <dbReference type="HAMAP-Rule" id="MF_01987"/>
    </source>
</evidence>
<reference evidence="14" key="1">
    <citation type="submission" date="2016-11" db="EMBL/GenBank/DDBJ databases">
        <authorList>
            <person name="Varghese N."/>
            <person name="Submissions S."/>
        </authorList>
    </citation>
    <scope>NUCLEOTIDE SEQUENCE [LARGE SCALE GENOMIC DNA]</scope>
    <source>
        <strain evidence="14">DSM 26910</strain>
    </source>
</reference>